<keyword evidence="1" id="KW-0732">Signal</keyword>
<gene>
    <name evidence="2" type="ORF">LTSESEN_5764</name>
</gene>
<name>G5R7N9_SALSE</name>
<proteinExistence type="predicted"/>
<evidence type="ECO:0008006" key="4">
    <source>
        <dbReference type="Google" id="ProtNLM"/>
    </source>
</evidence>
<reference evidence="2 3" key="1">
    <citation type="journal article" date="2011" name="BMC Genomics">
        <title>Genome sequencing reveals diversification of virulence factor content and possible host adaptation in distinct subpopulations of Salmonella enterica.</title>
        <authorList>
            <person name="den Bakker H.C."/>
            <person name="Moreno Switt A.I."/>
            <person name="Govoni G."/>
            <person name="Cummings C.A."/>
            <person name="Ranieri M.L."/>
            <person name="Degoricija L."/>
            <person name="Hoelzer K."/>
            <person name="Rodriguez-Rivera L.D."/>
            <person name="Brown S."/>
            <person name="Bolchacova E."/>
            <person name="Furtado M.R."/>
            <person name="Wiedmann M."/>
        </authorList>
    </citation>
    <scope>NUCLEOTIDE SEQUENCE [LARGE SCALE GENOMIC DNA]</scope>
    <source>
        <strain evidence="2 3">A4-543</strain>
    </source>
</reference>
<feature type="chain" id="PRO_5003483237" description="DUF4056 domain-containing protein" evidence="1">
    <location>
        <begin position="22"/>
        <end position="387"/>
    </location>
</feature>
<feature type="signal peptide" evidence="1">
    <location>
        <begin position="1"/>
        <end position="21"/>
    </location>
</feature>
<dbReference type="InterPro" id="IPR025130">
    <property type="entry name" value="DUF4056"/>
</dbReference>
<organism evidence="2 3">
    <name type="scientific">Salmonella enterica subsp. enterica serovar Senftenberg str. A4-543</name>
    <dbReference type="NCBI Taxonomy" id="913082"/>
    <lineage>
        <taxon>Bacteria</taxon>
        <taxon>Pseudomonadati</taxon>
        <taxon>Pseudomonadota</taxon>
        <taxon>Gammaproteobacteria</taxon>
        <taxon>Enterobacterales</taxon>
        <taxon>Enterobacteriaceae</taxon>
        <taxon>Salmonella</taxon>
    </lineage>
</organism>
<comment type="caution">
    <text evidence="2">The sequence shown here is derived from an EMBL/GenBank/DDBJ whole genome shotgun (WGS) entry which is preliminary data.</text>
</comment>
<dbReference type="EMBL" id="AFCU01001833">
    <property type="protein sequence ID" value="EHC80302.1"/>
    <property type="molecule type" value="Genomic_DNA"/>
</dbReference>
<dbReference type="AlphaFoldDB" id="G5R7N9"/>
<dbReference type="BioCyc" id="SENT913082:G120J-839-MONOMER"/>
<dbReference type="Proteomes" id="UP000005065">
    <property type="component" value="Unassembled WGS sequence"/>
</dbReference>
<dbReference type="PATRIC" id="fig|913082.3.peg.4505"/>
<protein>
    <recommendedName>
        <fullName evidence="4">DUF4056 domain-containing protein</fullName>
    </recommendedName>
</protein>
<evidence type="ECO:0000313" key="3">
    <source>
        <dbReference type="Proteomes" id="UP000005065"/>
    </source>
</evidence>
<sequence length="387" mass="43328">MRSVVRVIFLALLFLAGSARAALPLSLYLSTHPMPAASEAWPTMPPQPLPKGLRPCCAFGYDLHAELLGLPVPFYQLNNVVTVDSLGHHQYNDHLYSGVANLIGLSGENNGIVYTLRGGFIDTAHVCTRPMATIRAHVRDTADMTVYIFSQLLPKLGQAFTLNLGEELAERRLVFTAFTPPVDARERYTLAAWLSAHLAFQVAEWHEIAQWYGFESVRGFSEGVSAFSPEDLYSNLAGARLAASLIVGGQTKTQEMYNTAMETALRQALTQLAAQPAQITRFQFDMLDGRWWNSQRRVPEKYLVLHRNYQMGDDRLPTAIPGEIMPLLPLSLPHRWRGIQLSTLAQLQLWPSEDMAQLPPPAHYYSEKDFAALAEQARLQDEKTQNH</sequence>
<evidence type="ECO:0000256" key="1">
    <source>
        <dbReference type="SAM" id="SignalP"/>
    </source>
</evidence>
<evidence type="ECO:0000313" key="2">
    <source>
        <dbReference type="EMBL" id="EHC80302.1"/>
    </source>
</evidence>
<dbReference type="Pfam" id="PF13265">
    <property type="entry name" value="DUF4056"/>
    <property type="match status" value="1"/>
</dbReference>
<accession>G5R7N9</accession>